<reference evidence="2 4" key="3">
    <citation type="submission" date="2016-10" db="EMBL/GenBank/DDBJ databases">
        <authorList>
            <person name="Varghese N."/>
            <person name="Submissions S."/>
        </authorList>
    </citation>
    <scope>NUCLEOTIDE SEQUENCE [LARGE SCALE GENOMIC DNA]</scope>
    <source>
        <strain evidence="2 4">CGMCC 1.6501</strain>
    </source>
</reference>
<reference evidence="1 3" key="1">
    <citation type="journal article" date="2015" name="Int. J. Syst. Evol. Microbiol.">
        <title>Complete genome sequence of Salinicoccus halodurans H3B36, isolated from the Qaidam Basin in China.</title>
        <authorList>
            <person name="Jiang K."/>
            <person name="Xue Y."/>
            <person name="Ma Y."/>
        </authorList>
    </citation>
    <scope>NUCLEOTIDE SEQUENCE [LARGE SCALE GENOMIC DNA]</scope>
    <source>
        <strain evidence="1 3">H3B36</strain>
    </source>
</reference>
<dbReference type="Proteomes" id="UP000183090">
    <property type="component" value="Unassembled WGS sequence"/>
</dbReference>
<protein>
    <submittedName>
        <fullName evidence="2">Uncharacterized protein</fullName>
    </submittedName>
</protein>
<gene>
    <name evidence="1" type="ORF">AAT16_09150</name>
    <name evidence="2" type="ORF">SAMN05216235_2728</name>
</gene>
<dbReference type="AlphaFoldDB" id="A0A0F7HMM5"/>
<accession>A0A0F7HMM5</accession>
<reference evidence="3" key="2">
    <citation type="submission" date="2015-04" db="EMBL/GenBank/DDBJ databases">
        <title>Complete genome sequence of Salinicoccus halodurans strain H3B36, isolated from the Qaidam basin of China.</title>
        <authorList>
            <person name="Ma Y."/>
            <person name="Jiang K."/>
            <person name="Xue Y."/>
        </authorList>
    </citation>
    <scope>NUCLEOTIDE SEQUENCE [LARGE SCALE GENOMIC DNA]</scope>
    <source>
        <strain evidence="3">H3B36</strain>
    </source>
</reference>
<evidence type="ECO:0000313" key="2">
    <source>
        <dbReference type="EMBL" id="SFK95261.1"/>
    </source>
</evidence>
<evidence type="ECO:0000313" key="4">
    <source>
        <dbReference type="Proteomes" id="UP000183090"/>
    </source>
</evidence>
<name>A0A0F7HMM5_9STAP</name>
<dbReference type="EMBL" id="CP011366">
    <property type="protein sequence ID" value="AKG74386.1"/>
    <property type="molecule type" value="Genomic_DNA"/>
</dbReference>
<evidence type="ECO:0000313" key="1">
    <source>
        <dbReference type="EMBL" id="AKG74386.1"/>
    </source>
</evidence>
<keyword evidence="3" id="KW-1185">Reference proteome</keyword>
<proteinExistence type="predicted"/>
<dbReference type="RefSeq" id="WP_046790568.1">
    <property type="nucleotide sequence ID" value="NZ_CP011366.1"/>
</dbReference>
<organism evidence="2 4">
    <name type="scientific">Salinicoccus halodurans</name>
    <dbReference type="NCBI Taxonomy" id="407035"/>
    <lineage>
        <taxon>Bacteria</taxon>
        <taxon>Bacillati</taxon>
        <taxon>Bacillota</taxon>
        <taxon>Bacilli</taxon>
        <taxon>Bacillales</taxon>
        <taxon>Staphylococcaceae</taxon>
        <taxon>Salinicoccus</taxon>
    </lineage>
</organism>
<dbReference type="KEGG" id="shv:AAT16_09150"/>
<sequence>MKTTPNLLDGELMIVERHMKLYGFVTRMYSKHSYERSFILAIGRTVTRNHITKDVKISETDEDYILRVED</sequence>
<dbReference type="EMBL" id="FOTB01000006">
    <property type="protein sequence ID" value="SFK95261.1"/>
    <property type="molecule type" value="Genomic_DNA"/>
</dbReference>
<dbReference type="OrthoDB" id="2418713at2"/>
<evidence type="ECO:0000313" key="3">
    <source>
        <dbReference type="Proteomes" id="UP000034029"/>
    </source>
</evidence>
<dbReference type="Proteomes" id="UP000034029">
    <property type="component" value="Chromosome"/>
</dbReference>